<name>A0ABW5WLA0_9FLAO</name>
<feature type="transmembrane region" description="Helical" evidence="1">
    <location>
        <begin position="102"/>
        <end position="122"/>
    </location>
</feature>
<accession>A0ABW5WLA0</accession>
<keyword evidence="1" id="KW-0812">Transmembrane</keyword>
<reference evidence="3" key="1">
    <citation type="journal article" date="2019" name="Int. J. Syst. Evol. Microbiol.">
        <title>The Global Catalogue of Microorganisms (GCM) 10K type strain sequencing project: providing services to taxonomists for standard genome sequencing and annotation.</title>
        <authorList>
            <consortium name="The Broad Institute Genomics Platform"/>
            <consortium name="The Broad Institute Genome Sequencing Center for Infectious Disease"/>
            <person name="Wu L."/>
            <person name="Ma J."/>
        </authorList>
    </citation>
    <scope>NUCLEOTIDE SEQUENCE [LARGE SCALE GENOMIC DNA]</scope>
    <source>
        <strain evidence="3">KCTC 32141</strain>
    </source>
</reference>
<feature type="transmembrane region" description="Helical" evidence="1">
    <location>
        <begin position="63"/>
        <end position="82"/>
    </location>
</feature>
<comment type="caution">
    <text evidence="2">The sequence shown here is derived from an EMBL/GenBank/DDBJ whole genome shotgun (WGS) entry which is preliminary data.</text>
</comment>
<evidence type="ECO:0000256" key="1">
    <source>
        <dbReference type="SAM" id="Phobius"/>
    </source>
</evidence>
<gene>
    <name evidence="2" type="ORF">ACFS5M_03500</name>
</gene>
<evidence type="ECO:0008006" key="4">
    <source>
        <dbReference type="Google" id="ProtNLM"/>
    </source>
</evidence>
<organism evidence="2 3">
    <name type="scientific">Lacinutrix iliipiscaria</name>
    <dbReference type="NCBI Taxonomy" id="1230532"/>
    <lineage>
        <taxon>Bacteria</taxon>
        <taxon>Pseudomonadati</taxon>
        <taxon>Bacteroidota</taxon>
        <taxon>Flavobacteriia</taxon>
        <taxon>Flavobacteriales</taxon>
        <taxon>Flavobacteriaceae</taxon>
        <taxon>Lacinutrix</taxon>
    </lineage>
</organism>
<dbReference type="Proteomes" id="UP001597533">
    <property type="component" value="Unassembled WGS sequence"/>
</dbReference>
<keyword evidence="1" id="KW-1133">Transmembrane helix</keyword>
<evidence type="ECO:0000313" key="2">
    <source>
        <dbReference type="EMBL" id="MFD2822719.1"/>
    </source>
</evidence>
<sequence length="125" mass="14352">MTLFDQLFFSVFKHYKDAKSKNANTVATVYVSVLQCALLLLLGVFFAGFFNQMQMNTISQDKAITLYILACVFIVFKNWMQYAGRKRKVLNAKMLKNKSLSYSIWLIWMLPLACLSLAAIIYQAV</sequence>
<proteinExistence type="predicted"/>
<evidence type="ECO:0000313" key="3">
    <source>
        <dbReference type="Proteomes" id="UP001597533"/>
    </source>
</evidence>
<dbReference type="RefSeq" id="WP_183487231.1">
    <property type="nucleotide sequence ID" value="NZ_JBHUOV010000001.1"/>
</dbReference>
<keyword evidence="3" id="KW-1185">Reference proteome</keyword>
<keyword evidence="1" id="KW-0472">Membrane</keyword>
<dbReference type="EMBL" id="JBHUOV010000001">
    <property type="protein sequence ID" value="MFD2822719.1"/>
    <property type="molecule type" value="Genomic_DNA"/>
</dbReference>
<protein>
    <recommendedName>
        <fullName evidence="4">DUF4271 domain-containing protein</fullName>
    </recommendedName>
</protein>
<feature type="transmembrane region" description="Helical" evidence="1">
    <location>
        <begin position="29"/>
        <end position="51"/>
    </location>
</feature>